<dbReference type="SUPFAM" id="SSF53383">
    <property type="entry name" value="PLP-dependent transferases"/>
    <property type="match status" value="1"/>
</dbReference>
<evidence type="ECO:0000313" key="1">
    <source>
        <dbReference type="EMBL" id="SVD54606.1"/>
    </source>
</evidence>
<dbReference type="GO" id="GO:0008483">
    <property type="term" value="F:transaminase activity"/>
    <property type="evidence" value="ECO:0007669"/>
    <property type="project" value="TreeGrafter"/>
</dbReference>
<reference evidence="1" key="1">
    <citation type="submission" date="2018-05" db="EMBL/GenBank/DDBJ databases">
        <authorList>
            <person name="Lanie J.A."/>
            <person name="Ng W.-L."/>
            <person name="Kazmierczak K.M."/>
            <person name="Andrzejewski T.M."/>
            <person name="Davidsen T.M."/>
            <person name="Wayne K.J."/>
            <person name="Tettelin H."/>
            <person name="Glass J.I."/>
            <person name="Rusch D."/>
            <person name="Podicherti R."/>
            <person name="Tsui H.-C.T."/>
            <person name="Winkler M.E."/>
        </authorList>
    </citation>
    <scope>NUCLEOTIDE SEQUENCE</scope>
</reference>
<dbReference type="Pfam" id="PF01041">
    <property type="entry name" value="DegT_DnrJ_EryC1"/>
    <property type="match status" value="1"/>
</dbReference>
<dbReference type="InterPro" id="IPR015424">
    <property type="entry name" value="PyrdxlP-dep_Trfase"/>
</dbReference>
<dbReference type="PANTHER" id="PTHR30244:SF34">
    <property type="entry name" value="DTDP-4-AMINO-4,6-DIDEOXYGALACTOSE TRANSAMINASE"/>
    <property type="match status" value="1"/>
</dbReference>
<dbReference type="EMBL" id="UINC01157554">
    <property type="protein sequence ID" value="SVD54606.1"/>
    <property type="molecule type" value="Genomic_DNA"/>
</dbReference>
<protein>
    <recommendedName>
        <fullName evidence="2">Glutamine--scyllo-inositol aminotransferase</fullName>
    </recommendedName>
</protein>
<dbReference type="AlphaFoldDB" id="A0A382W6Y5"/>
<gene>
    <name evidence="1" type="ORF">METZ01_LOCUS407460</name>
</gene>
<accession>A0A382W6Y5</accession>
<feature type="non-terminal residue" evidence="1">
    <location>
        <position position="238"/>
    </location>
</feature>
<dbReference type="PANTHER" id="PTHR30244">
    <property type="entry name" value="TRANSAMINASE"/>
    <property type="match status" value="1"/>
</dbReference>
<organism evidence="1">
    <name type="scientific">marine metagenome</name>
    <dbReference type="NCBI Taxonomy" id="408172"/>
    <lineage>
        <taxon>unclassified sequences</taxon>
        <taxon>metagenomes</taxon>
        <taxon>ecological metagenomes</taxon>
    </lineage>
</organism>
<sequence>MLAIDGGRPLRTEPLPKRALFGEAEREAVMGLFDAAIESGNAIGYGGPEEAAYEAAFVDFHGGGFADLVNSGTSAVYTALGGLELAPAGEVVVPPITDPGGVMPVALLNLIPVVADAAPGSFNTGAKQIAAVLTPHTRALLVAHIAGEPADMDPILELARSRGLPVIEDCAQSHGARYHGRLVGTLGTVAAFSTMSGKHHATGPQGGVVFSQNEEVGWRCKRFADRGKPLGLEGGTNV</sequence>
<dbReference type="GO" id="GO:0000271">
    <property type="term" value="P:polysaccharide biosynthetic process"/>
    <property type="evidence" value="ECO:0007669"/>
    <property type="project" value="TreeGrafter"/>
</dbReference>
<dbReference type="GO" id="GO:0030170">
    <property type="term" value="F:pyridoxal phosphate binding"/>
    <property type="evidence" value="ECO:0007669"/>
    <property type="project" value="TreeGrafter"/>
</dbReference>
<evidence type="ECO:0008006" key="2">
    <source>
        <dbReference type="Google" id="ProtNLM"/>
    </source>
</evidence>
<dbReference type="InterPro" id="IPR000653">
    <property type="entry name" value="DegT/StrS_aminotransferase"/>
</dbReference>
<dbReference type="InterPro" id="IPR015421">
    <property type="entry name" value="PyrdxlP-dep_Trfase_major"/>
</dbReference>
<dbReference type="Gene3D" id="3.40.640.10">
    <property type="entry name" value="Type I PLP-dependent aspartate aminotransferase-like (Major domain)"/>
    <property type="match status" value="1"/>
</dbReference>
<name>A0A382W6Y5_9ZZZZ</name>
<proteinExistence type="predicted"/>